<sequence length="323" mass="35707">MDLDHILLLAEPDMLAVNQLIQKQVNSDVSLINQLGFYIVNSGGKRLRPLLTVLAARALNIQTEQHHTLAAIIEFIHTATLLHDDVVDESTMRRGRETANEVFGNQASVLVGDFLYTRSFQMMVTLDSMRVMQILSDATNVIAEGEVLQLMNCNDPDTTEESYMEVIYSKTARLFEAATLLAGVLTKQSEAIENAMQDYGKYLGTAFQLVDDIMDYASDSEEMGKNMGDDLAEGKPTLPLLYAMWHGNEQQTAIIREAIETGNGMDNLAPILETMEQTGALTYTKQQALKASQQAIDALSPIEESVYKEALIGLAHISVERVA</sequence>
<evidence type="ECO:0000313" key="7">
    <source>
        <dbReference type="EMBL" id="MEM5498256.1"/>
    </source>
</evidence>
<dbReference type="GO" id="GO:0106350">
    <property type="term" value="F:all-trans-octaprenyl-diphosphate synthase activity"/>
    <property type="evidence" value="ECO:0007669"/>
    <property type="project" value="UniProtKB-EC"/>
</dbReference>
<keyword evidence="5" id="KW-0460">Magnesium</keyword>
<reference evidence="7 8" key="1">
    <citation type="submission" date="2024-03" db="EMBL/GenBank/DDBJ databases">
        <title>Community enrichment and isolation of bacterial strains for fucoidan degradation.</title>
        <authorList>
            <person name="Sichert A."/>
        </authorList>
    </citation>
    <scope>NUCLEOTIDE SEQUENCE [LARGE SCALE GENOMIC DNA]</scope>
    <source>
        <strain evidence="7 8">AS12</strain>
    </source>
</reference>
<dbReference type="PANTHER" id="PTHR12001:SF69">
    <property type="entry name" value="ALL TRANS-POLYPRENYL-DIPHOSPHATE SYNTHASE PDSS1"/>
    <property type="match status" value="1"/>
</dbReference>
<evidence type="ECO:0000313" key="8">
    <source>
        <dbReference type="Proteomes" id="UP001461163"/>
    </source>
</evidence>
<dbReference type="PROSITE" id="PS00723">
    <property type="entry name" value="POLYPRENYL_SYNTHASE_1"/>
    <property type="match status" value="1"/>
</dbReference>
<organism evidence="7 8">
    <name type="scientific">Paraglaciecola mesophila</name>
    <dbReference type="NCBI Taxonomy" id="197222"/>
    <lineage>
        <taxon>Bacteria</taxon>
        <taxon>Pseudomonadati</taxon>
        <taxon>Pseudomonadota</taxon>
        <taxon>Gammaproteobacteria</taxon>
        <taxon>Alteromonadales</taxon>
        <taxon>Alteromonadaceae</taxon>
        <taxon>Paraglaciecola</taxon>
    </lineage>
</organism>
<dbReference type="RefSeq" id="WP_006990964.1">
    <property type="nucleotide sequence ID" value="NZ_JBBMQS010000007.1"/>
</dbReference>
<dbReference type="InterPro" id="IPR008949">
    <property type="entry name" value="Isoprenoid_synthase_dom_sf"/>
</dbReference>
<evidence type="ECO:0000256" key="3">
    <source>
        <dbReference type="ARBA" id="ARBA00022679"/>
    </source>
</evidence>
<comment type="caution">
    <text evidence="7">The sequence shown here is derived from an EMBL/GenBank/DDBJ whole genome shotgun (WGS) entry which is preliminary data.</text>
</comment>
<protein>
    <submittedName>
        <fullName evidence="7">Octaprenyl diphosphate synthase</fullName>
        <ecNumber evidence="7">2.5.1.90</ecNumber>
    </submittedName>
</protein>
<dbReference type="CDD" id="cd00685">
    <property type="entry name" value="Trans_IPPS_HT"/>
    <property type="match status" value="1"/>
</dbReference>
<dbReference type="Proteomes" id="UP001461163">
    <property type="component" value="Unassembled WGS sequence"/>
</dbReference>
<evidence type="ECO:0000256" key="4">
    <source>
        <dbReference type="ARBA" id="ARBA00022723"/>
    </source>
</evidence>
<evidence type="ECO:0000256" key="6">
    <source>
        <dbReference type="RuleBase" id="RU004466"/>
    </source>
</evidence>
<gene>
    <name evidence="7" type="primary">ispB</name>
    <name evidence="7" type="ORF">WNY77_12680</name>
</gene>
<keyword evidence="4" id="KW-0479">Metal-binding</keyword>
<dbReference type="SFLD" id="SFLDS00005">
    <property type="entry name" value="Isoprenoid_Synthase_Type_I"/>
    <property type="match status" value="1"/>
</dbReference>
<comment type="cofactor">
    <cofactor evidence="1">
        <name>Mg(2+)</name>
        <dbReference type="ChEBI" id="CHEBI:18420"/>
    </cofactor>
</comment>
<dbReference type="InterPro" id="IPR033749">
    <property type="entry name" value="Polyprenyl_synt_CS"/>
</dbReference>
<dbReference type="PANTHER" id="PTHR12001">
    <property type="entry name" value="GERANYLGERANYL PYROPHOSPHATE SYNTHASE"/>
    <property type="match status" value="1"/>
</dbReference>
<evidence type="ECO:0000256" key="1">
    <source>
        <dbReference type="ARBA" id="ARBA00001946"/>
    </source>
</evidence>
<dbReference type="Gene3D" id="1.10.600.10">
    <property type="entry name" value="Farnesyl Diphosphate Synthase"/>
    <property type="match status" value="1"/>
</dbReference>
<dbReference type="InterPro" id="IPR000092">
    <property type="entry name" value="Polyprenyl_synt"/>
</dbReference>
<evidence type="ECO:0000256" key="5">
    <source>
        <dbReference type="ARBA" id="ARBA00022842"/>
    </source>
</evidence>
<dbReference type="SUPFAM" id="SSF48576">
    <property type="entry name" value="Terpenoid synthases"/>
    <property type="match status" value="1"/>
</dbReference>
<name>A0ABU9SWI9_9ALTE</name>
<keyword evidence="8" id="KW-1185">Reference proteome</keyword>
<proteinExistence type="inferred from homology"/>
<dbReference type="NCBIfam" id="NF008140">
    <property type="entry name" value="PRK10888.1"/>
    <property type="match status" value="1"/>
</dbReference>
<dbReference type="EMBL" id="JBBMQS010000007">
    <property type="protein sequence ID" value="MEM5498256.1"/>
    <property type="molecule type" value="Genomic_DNA"/>
</dbReference>
<keyword evidence="3 6" id="KW-0808">Transferase</keyword>
<comment type="similarity">
    <text evidence="2 6">Belongs to the FPP/GGPP synthase family.</text>
</comment>
<dbReference type="EC" id="2.5.1.90" evidence="7"/>
<evidence type="ECO:0000256" key="2">
    <source>
        <dbReference type="ARBA" id="ARBA00006706"/>
    </source>
</evidence>
<dbReference type="PROSITE" id="PS00444">
    <property type="entry name" value="POLYPRENYL_SYNTHASE_2"/>
    <property type="match status" value="1"/>
</dbReference>
<dbReference type="Pfam" id="PF00348">
    <property type="entry name" value="polyprenyl_synt"/>
    <property type="match status" value="1"/>
</dbReference>
<accession>A0ABU9SWI9</accession>